<keyword evidence="5" id="KW-0479">Metal-binding</keyword>
<keyword evidence="8" id="KW-0378">Hydrolase</keyword>
<feature type="region of interest" description="Disordered" evidence="16">
    <location>
        <begin position="1377"/>
        <end position="1414"/>
    </location>
</feature>
<keyword evidence="13" id="KW-0238">DNA-binding</keyword>
<dbReference type="InterPro" id="IPR041577">
    <property type="entry name" value="RT_RNaseH_2"/>
</dbReference>
<dbReference type="Pfam" id="PF03732">
    <property type="entry name" value="Retrotrans_gag"/>
    <property type="match status" value="1"/>
</dbReference>
<dbReference type="CDD" id="cd09274">
    <property type="entry name" value="RNase_HI_RT_Ty3"/>
    <property type="match status" value="1"/>
</dbReference>
<evidence type="ECO:0000256" key="8">
    <source>
        <dbReference type="ARBA" id="ARBA00022801"/>
    </source>
</evidence>
<dbReference type="OrthoDB" id="1432654at2759"/>
<dbReference type="FunFam" id="3.10.10.10:FF:000007">
    <property type="entry name" value="Retrovirus-related Pol polyprotein from transposon 17.6-like Protein"/>
    <property type="match status" value="1"/>
</dbReference>
<proteinExistence type="predicted"/>
<keyword evidence="19" id="KW-1185">Reference proteome</keyword>
<feature type="domain" description="Reverse transcriptase" evidence="17">
    <location>
        <begin position="569"/>
        <end position="748"/>
    </location>
</feature>
<dbReference type="GO" id="GO:0006310">
    <property type="term" value="P:DNA recombination"/>
    <property type="evidence" value="ECO:0007669"/>
    <property type="project" value="UniProtKB-KW"/>
</dbReference>
<dbReference type="Gene3D" id="1.10.340.70">
    <property type="match status" value="1"/>
</dbReference>
<evidence type="ECO:0000313" key="19">
    <source>
        <dbReference type="Proteomes" id="UP000242715"/>
    </source>
</evidence>
<dbReference type="SUPFAM" id="SSF54160">
    <property type="entry name" value="Chromo domain-like"/>
    <property type="match status" value="1"/>
</dbReference>
<dbReference type="Gene3D" id="2.40.70.10">
    <property type="entry name" value="Acid Proteases"/>
    <property type="match status" value="1"/>
</dbReference>
<evidence type="ECO:0000256" key="6">
    <source>
        <dbReference type="ARBA" id="ARBA00022750"/>
    </source>
</evidence>
<dbReference type="Proteomes" id="UP000242715">
    <property type="component" value="Unassembled WGS sequence"/>
</dbReference>
<dbReference type="InterPro" id="IPR021109">
    <property type="entry name" value="Peptidase_aspartic_dom_sf"/>
</dbReference>
<dbReference type="PANTHER" id="PTHR37984">
    <property type="entry name" value="PROTEIN CBG26694"/>
    <property type="match status" value="1"/>
</dbReference>
<dbReference type="InterPro" id="IPR012337">
    <property type="entry name" value="RNaseH-like_sf"/>
</dbReference>
<dbReference type="GO" id="GO:0046872">
    <property type="term" value="F:metal ion binding"/>
    <property type="evidence" value="ECO:0007669"/>
    <property type="project" value="UniProtKB-KW"/>
</dbReference>
<keyword evidence="7" id="KW-0255">Endonuclease</keyword>
<keyword evidence="9" id="KW-0460">Magnesium</keyword>
<dbReference type="GO" id="GO:0015074">
    <property type="term" value="P:DNA integration"/>
    <property type="evidence" value="ECO:0007669"/>
    <property type="project" value="UniProtKB-KW"/>
</dbReference>
<evidence type="ECO:0000256" key="5">
    <source>
        <dbReference type="ARBA" id="ARBA00022723"/>
    </source>
</evidence>
<evidence type="ECO:0000256" key="2">
    <source>
        <dbReference type="ARBA" id="ARBA00022679"/>
    </source>
</evidence>
<evidence type="ECO:0000256" key="4">
    <source>
        <dbReference type="ARBA" id="ARBA00022722"/>
    </source>
</evidence>
<dbReference type="Pfam" id="PF24626">
    <property type="entry name" value="SH3_Tf2-1"/>
    <property type="match status" value="1"/>
</dbReference>
<evidence type="ECO:0000256" key="13">
    <source>
        <dbReference type="ARBA" id="ARBA00023125"/>
    </source>
</evidence>
<dbReference type="CDD" id="cd01647">
    <property type="entry name" value="RT_LTR"/>
    <property type="match status" value="1"/>
</dbReference>
<dbReference type="SUPFAM" id="SSF53098">
    <property type="entry name" value="Ribonuclease H-like"/>
    <property type="match status" value="1"/>
</dbReference>
<evidence type="ECO:0000256" key="1">
    <source>
        <dbReference type="ARBA" id="ARBA00022670"/>
    </source>
</evidence>
<dbReference type="Pfam" id="PF17919">
    <property type="entry name" value="RT_RNaseH_2"/>
    <property type="match status" value="1"/>
</dbReference>
<evidence type="ECO:0000256" key="15">
    <source>
        <dbReference type="ARBA" id="ARBA00023268"/>
    </source>
</evidence>
<dbReference type="InterPro" id="IPR016197">
    <property type="entry name" value="Chromo-like_dom_sf"/>
</dbReference>
<dbReference type="CDD" id="cd00303">
    <property type="entry name" value="retropepsin_like"/>
    <property type="match status" value="1"/>
</dbReference>
<feature type="region of interest" description="Disordered" evidence="16">
    <location>
        <begin position="48"/>
        <end position="70"/>
    </location>
</feature>
<evidence type="ECO:0000256" key="12">
    <source>
        <dbReference type="ARBA" id="ARBA00022932"/>
    </source>
</evidence>
<keyword evidence="6" id="KW-0064">Aspartyl protease</keyword>
<dbReference type="GO" id="GO:0003677">
    <property type="term" value="F:DNA binding"/>
    <property type="evidence" value="ECO:0007669"/>
    <property type="project" value="UniProtKB-KW"/>
</dbReference>
<dbReference type="EMBL" id="DF974610">
    <property type="protein sequence ID" value="GAU49705.1"/>
    <property type="molecule type" value="Genomic_DNA"/>
</dbReference>
<evidence type="ECO:0000256" key="16">
    <source>
        <dbReference type="SAM" id="MobiDB-lite"/>
    </source>
</evidence>
<dbReference type="PROSITE" id="PS50878">
    <property type="entry name" value="RT_POL"/>
    <property type="match status" value="1"/>
</dbReference>
<dbReference type="FunFam" id="3.30.70.270:FF:000020">
    <property type="entry name" value="Transposon Tf2-6 polyprotein-like Protein"/>
    <property type="match status" value="1"/>
</dbReference>
<evidence type="ECO:0000256" key="9">
    <source>
        <dbReference type="ARBA" id="ARBA00022842"/>
    </source>
</evidence>
<keyword evidence="4" id="KW-0540">Nuclease</keyword>
<accession>A0A2Z6PHY2</accession>
<keyword evidence="10" id="KW-0229">DNA integration</keyword>
<dbReference type="Pfam" id="PF17921">
    <property type="entry name" value="Integrase_H2C2"/>
    <property type="match status" value="1"/>
</dbReference>
<evidence type="ECO:0000313" key="18">
    <source>
        <dbReference type="EMBL" id="GAU49705.1"/>
    </source>
</evidence>
<evidence type="ECO:0000259" key="17">
    <source>
        <dbReference type="PROSITE" id="PS50878"/>
    </source>
</evidence>
<dbReference type="InterPro" id="IPR043502">
    <property type="entry name" value="DNA/RNA_pol_sf"/>
</dbReference>
<dbReference type="Pfam" id="PF00078">
    <property type="entry name" value="RVT_1"/>
    <property type="match status" value="1"/>
</dbReference>
<keyword evidence="14" id="KW-0233">DNA recombination</keyword>
<feature type="compositionally biased region" description="Basic and acidic residues" evidence="16">
    <location>
        <begin position="1396"/>
        <end position="1405"/>
    </location>
</feature>
<evidence type="ECO:0000256" key="3">
    <source>
        <dbReference type="ARBA" id="ARBA00022695"/>
    </source>
</evidence>
<dbReference type="PANTHER" id="PTHR37984:SF5">
    <property type="entry name" value="PROTEIN NYNRIN-LIKE"/>
    <property type="match status" value="1"/>
</dbReference>
<evidence type="ECO:0000256" key="7">
    <source>
        <dbReference type="ARBA" id="ARBA00022759"/>
    </source>
</evidence>
<keyword evidence="12" id="KW-0239">DNA-directed DNA polymerase</keyword>
<evidence type="ECO:0000256" key="10">
    <source>
        <dbReference type="ARBA" id="ARBA00022908"/>
    </source>
</evidence>
<dbReference type="Gene3D" id="3.30.70.270">
    <property type="match status" value="2"/>
</dbReference>
<protein>
    <recommendedName>
        <fullName evidence="17">Reverse transcriptase domain-containing protein</fullName>
    </recommendedName>
</protein>
<keyword evidence="2" id="KW-0808">Transferase</keyword>
<keyword evidence="11" id="KW-0695">RNA-directed DNA polymerase</keyword>
<reference evidence="19" key="1">
    <citation type="journal article" date="2017" name="Front. Plant Sci.">
        <title>Climate Clever Clovers: New Paradigm to Reduce the Environmental Footprint of Ruminants by Breeding Low Methanogenic Forages Utilizing Haplotype Variation.</title>
        <authorList>
            <person name="Kaur P."/>
            <person name="Appels R."/>
            <person name="Bayer P.E."/>
            <person name="Keeble-Gagnere G."/>
            <person name="Wang J."/>
            <person name="Hirakawa H."/>
            <person name="Shirasawa K."/>
            <person name="Vercoe P."/>
            <person name="Stefanova K."/>
            <person name="Durmic Z."/>
            <person name="Nichols P."/>
            <person name="Revell C."/>
            <person name="Isobe S.N."/>
            <person name="Edwards D."/>
            <person name="Erskine W."/>
        </authorList>
    </citation>
    <scope>NUCLEOTIDE SEQUENCE [LARGE SCALE GENOMIC DNA]</scope>
    <source>
        <strain evidence="19">cv. Daliak</strain>
    </source>
</reference>
<name>A0A2Z6PHY2_TRISU</name>
<feature type="compositionally biased region" description="Basic and acidic residues" evidence="16">
    <location>
        <begin position="1377"/>
        <end position="1388"/>
    </location>
</feature>
<dbReference type="InterPro" id="IPR000477">
    <property type="entry name" value="RT_dom"/>
</dbReference>
<feature type="compositionally biased region" description="Pro residues" evidence="16">
    <location>
        <begin position="55"/>
        <end position="65"/>
    </location>
</feature>
<dbReference type="Gene3D" id="3.10.10.10">
    <property type="entry name" value="HIV Type 1 Reverse Transcriptase, subunit A, domain 1"/>
    <property type="match status" value="1"/>
</dbReference>
<dbReference type="GO" id="GO:0004190">
    <property type="term" value="F:aspartic-type endopeptidase activity"/>
    <property type="evidence" value="ECO:0007669"/>
    <property type="project" value="UniProtKB-KW"/>
</dbReference>
<keyword evidence="1" id="KW-0645">Protease</keyword>
<dbReference type="GO" id="GO:0006508">
    <property type="term" value="P:proteolysis"/>
    <property type="evidence" value="ECO:0007669"/>
    <property type="project" value="UniProtKB-KW"/>
</dbReference>
<dbReference type="GO" id="GO:0003887">
    <property type="term" value="F:DNA-directed DNA polymerase activity"/>
    <property type="evidence" value="ECO:0007669"/>
    <property type="project" value="UniProtKB-KW"/>
</dbReference>
<sequence length="1414" mass="159629">MADVPPTTIEEAIRLLTSNQSSLHSQQTRMASQIDEILHKLAALDPATASASATSPPPPSPPPFPRPHRMKLDVPRFNGTDALGWIFKINQFFDYHDTPEAERLTVASFYMEGPALGWFQWMSNNGQLTSWSALLYALEARFAPSQYNDPKGALFKLTQRSTVNDYLSEFETLANRITGLAPSFLLSCFISGLNSDVRREVQALQPLTLIQAAALARLQEEKLNDHRRAVRGKGILASTPSPTKITPPLLQSSSKPIFKRLSPTEMTLRREKGLCFNCDEKFSPGHKCASKFFIMIAEEDVASDESYGLEALLDPPQPDPEPDPDTTQAQISFHALSGHLAPETLRLIGRIAAHNLVILINGGSTDNFIQERLVKSLGLQTQPTQALRVMVGNGNIIECHQVCTQIPIHIQNQVFTVDLHVLPLSGADVVFGVQWMKSLGPILTDYNDLTMKFIQAGKIIELKGNYDSGLSLISAQQVKRLMHTDGASEFFHIQLLSPEFPSLQNPDPHIQPILQKFSKLFQKPTTLPPPRTTNHAIHLLPNSQPVNVRPYRYPYFQKYEIEKQVTEMLSNGIIRPSTSPFSSPVLLVKKKDGTWRFCVDYRALNAITVKDRFPIPTIDELLDELAGATWFSKLDLLQGYHQILMNEADVEKTAFRTHQGHYEFRVMPFGLCSAPSSFQATMNTMFQPFLRKFIIVFFDDILIYSTTLEDHLHHLDQTLQILQEGQFFLKQSKCVFAQRQIEYLGHIVSTKGVEPIQAKVQAIQQWLVPRSVKALRGFLGLTGFYRRFIQGYATIATPLTQLLKKDQFGWNQEAQLAFETLKMAITQAPILVLPNFSLPFTVETDASGVGMGAVLSQQNHPIAFFSKPFCPILLRSSTYVRELFAITAAVKKWRQYLLGHQFIILTDHRSLKELMSQVIQTPEQQLYLARLIGYDYTIQYQSGKSNTVADALSRVPEFTGAELLTLSVPSFTFLRTLKQELQANESFVTRKQEIELSPADHVDFKVVQDLIFHRGRIWLPQGLAFTQVLLEEFHKTPIGGHLGVSKTVARLSENFTWSGLRQDVQQFVAACIDCQHSKYETCKAAGLLCPLPIPHSPWEDLSLDFIVGLPPYLGNTTILVVVDRFSKGIHLGMLQPHYTAYKVASLFMEIVGKLHVHSGTGKTPFEVTYGKPPPNIPQYLTGSSAVDAVDALLSNREEMLITLRKKLAKAQETMKSAADYHRREVQYQVNDWVMVKLRPHKQKTATGAPYSKLGKRYYGPFQIIERIGPVAYKLKLPEESRIHPVFHCSILKPFHGEVEQLNTPIIIPDQERIPDLPLAIISTRHGIEPECRLEVLVQWEGLSPDDTTWEDWEHLKSKYHLEDKVFLEGVKDVIAQDKEGPTVTEERPKRKITPPKHLEEYDTTIRRGQNKPSI</sequence>
<dbReference type="InterPro" id="IPR050951">
    <property type="entry name" value="Retrovirus_Pol_polyprotein"/>
</dbReference>
<dbReference type="InterPro" id="IPR041588">
    <property type="entry name" value="Integrase_H2C2"/>
</dbReference>
<dbReference type="InterPro" id="IPR043128">
    <property type="entry name" value="Rev_trsase/Diguanyl_cyclase"/>
</dbReference>
<keyword evidence="3" id="KW-0548">Nucleotidyltransferase</keyword>
<evidence type="ECO:0000256" key="11">
    <source>
        <dbReference type="ARBA" id="ARBA00022918"/>
    </source>
</evidence>
<keyword evidence="15" id="KW-0511">Multifunctional enzyme</keyword>
<organism evidence="18 19">
    <name type="scientific">Trifolium subterraneum</name>
    <name type="common">Subterranean clover</name>
    <dbReference type="NCBI Taxonomy" id="3900"/>
    <lineage>
        <taxon>Eukaryota</taxon>
        <taxon>Viridiplantae</taxon>
        <taxon>Streptophyta</taxon>
        <taxon>Embryophyta</taxon>
        <taxon>Tracheophyta</taxon>
        <taxon>Spermatophyta</taxon>
        <taxon>Magnoliopsida</taxon>
        <taxon>eudicotyledons</taxon>
        <taxon>Gunneridae</taxon>
        <taxon>Pentapetalae</taxon>
        <taxon>rosids</taxon>
        <taxon>fabids</taxon>
        <taxon>Fabales</taxon>
        <taxon>Fabaceae</taxon>
        <taxon>Papilionoideae</taxon>
        <taxon>50 kb inversion clade</taxon>
        <taxon>NPAAA clade</taxon>
        <taxon>Hologalegina</taxon>
        <taxon>IRL clade</taxon>
        <taxon>Trifolieae</taxon>
        <taxon>Trifolium</taxon>
    </lineage>
</organism>
<gene>
    <name evidence="18" type="ORF">TSUD_182030</name>
</gene>
<dbReference type="SUPFAM" id="SSF50630">
    <property type="entry name" value="Acid proteases"/>
    <property type="match status" value="1"/>
</dbReference>
<dbReference type="InterPro" id="IPR056924">
    <property type="entry name" value="SH3_Tf2-1"/>
</dbReference>
<dbReference type="InterPro" id="IPR005162">
    <property type="entry name" value="Retrotrans_gag_dom"/>
</dbReference>
<evidence type="ECO:0000256" key="14">
    <source>
        <dbReference type="ARBA" id="ARBA00023172"/>
    </source>
</evidence>
<dbReference type="GO" id="GO:0004519">
    <property type="term" value="F:endonuclease activity"/>
    <property type="evidence" value="ECO:0007669"/>
    <property type="project" value="UniProtKB-KW"/>
</dbReference>
<dbReference type="SUPFAM" id="SSF56672">
    <property type="entry name" value="DNA/RNA polymerases"/>
    <property type="match status" value="1"/>
</dbReference>
<dbReference type="GO" id="GO:0003964">
    <property type="term" value="F:RNA-directed DNA polymerase activity"/>
    <property type="evidence" value="ECO:0007669"/>
    <property type="project" value="UniProtKB-KW"/>
</dbReference>
<dbReference type="Pfam" id="PF08284">
    <property type="entry name" value="RVP_2"/>
    <property type="match status" value="1"/>
</dbReference>